<reference evidence="2" key="1">
    <citation type="journal article" date="2019" name="bioRxiv">
        <title>The Genome of the Zebra Mussel, Dreissena polymorpha: A Resource for Invasive Species Research.</title>
        <authorList>
            <person name="McCartney M.A."/>
            <person name="Auch B."/>
            <person name="Kono T."/>
            <person name="Mallez S."/>
            <person name="Zhang Y."/>
            <person name="Obille A."/>
            <person name="Becker A."/>
            <person name="Abrahante J.E."/>
            <person name="Garbe J."/>
            <person name="Badalamenti J.P."/>
            <person name="Herman A."/>
            <person name="Mangelson H."/>
            <person name="Liachko I."/>
            <person name="Sullivan S."/>
            <person name="Sone E.D."/>
            <person name="Koren S."/>
            <person name="Silverstein K.A.T."/>
            <person name="Beckman K.B."/>
            <person name="Gohl D.M."/>
        </authorList>
    </citation>
    <scope>NUCLEOTIDE SEQUENCE</scope>
    <source>
        <strain evidence="2">Duluth1</strain>
        <tissue evidence="2">Whole animal</tissue>
    </source>
</reference>
<dbReference type="EMBL" id="JAIWYP010000011">
    <property type="protein sequence ID" value="KAH3736876.1"/>
    <property type="molecule type" value="Genomic_DNA"/>
</dbReference>
<accession>A0A9D4D0H1</accession>
<keyword evidence="3" id="KW-1185">Reference proteome</keyword>
<feature type="compositionally biased region" description="Basic and acidic residues" evidence="1">
    <location>
        <begin position="25"/>
        <end position="35"/>
    </location>
</feature>
<sequence>MPSSHGSSETTPLHDETPFGGLTDEFQRFREEPFRGTKRATPSDKCTGIPPLKVCKMPNSISTQTELTEAV</sequence>
<evidence type="ECO:0000313" key="3">
    <source>
        <dbReference type="Proteomes" id="UP000828390"/>
    </source>
</evidence>
<dbReference type="AlphaFoldDB" id="A0A9D4D0H1"/>
<evidence type="ECO:0000313" key="2">
    <source>
        <dbReference type="EMBL" id="KAH3736876.1"/>
    </source>
</evidence>
<name>A0A9D4D0H1_DREPO</name>
<gene>
    <name evidence="2" type="ORF">DPMN_043451</name>
</gene>
<feature type="compositionally biased region" description="Polar residues" evidence="1">
    <location>
        <begin position="1"/>
        <end position="11"/>
    </location>
</feature>
<evidence type="ECO:0000256" key="1">
    <source>
        <dbReference type="SAM" id="MobiDB-lite"/>
    </source>
</evidence>
<feature type="region of interest" description="Disordered" evidence="1">
    <location>
        <begin position="1"/>
        <end position="45"/>
    </location>
</feature>
<organism evidence="2 3">
    <name type="scientific">Dreissena polymorpha</name>
    <name type="common">Zebra mussel</name>
    <name type="synonym">Mytilus polymorpha</name>
    <dbReference type="NCBI Taxonomy" id="45954"/>
    <lineage>
        <taxon>Eukaryota</taxon>
        <taxon>Metazoa</taxon>
        <taxon>Spiralia</taxon>
        <taxon>Lophotrochozoa</taxon>
        <taxon>Mollusca</taxon>
        <taxon>Bivalvia</taxon>
        <taxon>Autobranchia</taxon>
        <taxon>Heteroconchia</taxon>
        <taxon>Euheterodonta</taxon>
        <taxon>Imparidentia</taxon>
        <taxon>Neoheterodontei</taxon>
        <taxon>Myida</taxon>
        <taxon>Dreissenoidea</taxon>
        <taxon>Dreissenidae</taxon>
        <taxon>Dreissena</taxon>
    </lineage>
</organism>
<comment type="caution">
    <text evidence="2">The sequence shown here is derived from an EMBL/GenBank/DDBJ whole genome shotgun (WGS) entry which is preliminary data.</text>
</comment>
<dbReference type="Proteomes" id="UP000828390">
    <property type="component" value="Unassembled WGS sequence"/>
</dbReference>
<proteinExistence type="predicted"/>
<reference evidence="2" key="2">
    <citation type="submission" date="2020-11" db="EMBL/GenBank/DDBJ databases">
        <authorList>
            <person name="McCartney M.A."/>
            <person name="Auch B."/>
            <person name="Kono T."/>
            <person name="Mallez S."/>
            <person name="Becker A."/>
            <person name="Gohl D.M."/>
            <person name="Silverstein K.A.T."/>
            <person name="Koren S."/>
            <person name="Bechman K.B."/>
            <person name="Herman A."/>
            <person name="Abrahante J.E."/>
            <person name="Garbe J."/>
        </authorList>
    </citation>
    <scope>NUCLEOTIDE SEQUENCE</scope>
    <source>
        <strain evidence="2">Duluth1</strain>
        <tissue evidence="2">Whole animal</tissue>
    </source>
</reference>
<protein>
    <submittedName>
        <fullName evidence="2">Uncharacterized protein</fullName>
    </submittedName>
</protein>